<dbReference type="Gene3D" id="2.40.180.10">
    <property type="entry name" value="Catalase core domain"/>
    <property type="match status" value="1"/>
</dbReference>
<protein>
    <recommendedName>
        <fullName evidence="3">Catalase</fullName>
    </recommendedName>
</protein>
<dbReference type="OrthoDB" id="336698at2"/>
<dbReference type="PATRIC" id="fig|1543721.4.peg.3739"/>
<accession>A0A0F7K047</accession>
<evidence type="ECO:0008006" key="3">
    <source>
        <dbReference type="Google" id="ProtNLM"/>
    </source>
</evidence>
<gene>
    <name evidence="1" type="ORF">AAY24_18055</name>
</gene>
<dbReference type="GO" id="GO:0020037">
    <property type="term" value="F:heme binding"/>
    <property type="evidence" value="ECO:0007669"/>
    <property type="project" value="InterPro"/>
</dbReference>
<dbReference type="Proteomes" id="UP000034410">
    <property type="component" value="Chromosome"/>
</dbReference>
<dbReference type="InterPro" id="IPR020835">
    <property type="entry name" value="Catalase_sf"/>
</dbReference>
<dbReference type="KEGG" id="seds:AAY24_18055"/>
<name>A0A0F7K047_9GAMM</name>
<organism evidence="1 2">
    <name type="scientific">Sedimenticola thiotaurini</name>
    <dbReference type="NCBI Taxonomy" id="1543721"/>
    <lineage>
        <taxon>Bacteria</taxon>
        <taxon>Pseudomonadati</taxon>
        <taxon>Pseudomonadota</taxon>
        <taxon>Gammaproteobacteria</taxon>
        <taxon>Chromatiales</taxon>
        <taxon>Sedimenticolaceae</taxon>
        <taxon>Sedimenticola</taxon>
    </lineage>
</organism>
<reference evidence="1 2" key="1">
    <citation type="journal article" date="2015" name="Genome Announc.">
        <title>Complete Genome Sequence of Sedimenticola thiotaurini Strain SIP-G1, a Polyphosphate- and Polyhydroxyalkanoate-Accumulating Sulfur-Oxidizing Gammaproteobacterium Isolated from Salt Marsh Sediments.</title>
        <authorList>
            <person name="Flood B.E."/>
            <person name="Jones D.S."/>
            <person name="Bailey J.V."/>
        </authorList>
    </citation>
    <scope>NUCLEOTIDE SEQUENCE [LARGE SCALE GENOMIC DNA]</scope>
    <source>
        <strain evidence="1 2">SIP-G1</strain>
    </source>
</reference>
<dbReference type="CDD" id="cd08152">
    <property type="entry name" value="y4iL_like"/>
    <property type="match status" value="1"/>
</dbReference>
<evidence type="ECO:0000313" key="2">
    <source>
        <dbReference type="Proteomes" id="UP000034410"/>
    </source>
</evidence>
<dbReference type="AlphaFoldDB" id="A0A0F7K047"/>
<evidence type="ECO:0000313" key="1">
    <source>
        <dbReference type="EMBL" id="AKH21931.1"/>
    </source>
</evidence>
<dbReference type="EMBL" id="CP011412">
    <property type="protein sequence ID" value="AKH21931.1"/>
    <property type="molecule type" value="Genomic_DNA"/>
</dbReference>
<sequence length="409" mass="47495">MNKALRRRIYPVLDRVHRILVAGLNLERRLEPPFRPTLNRLTREPVARLLQYLINRRRPDYGLGLAEEKIFPWEEQALDDIIDLMADQMRGHFKTGHYERGGNTKTHGIVRATVTVRDDLPEHLRQGIFASQRSYPAYVRFSGPGPDVPADIRDVGFSSMAIKIMDVPGAKLMEEERFTQDMMGVCTPTFVTPDVRENAKLQYWSLMDMPIYYFINPFDSHILDFIMQALWNETQFNPLGHRYYSCVPYLLGEGQAMMYSFAPRTEVPTDIPGLPFGSPPFNYLRDNMVKTLDQNDVTFDLQIQLQTDPHRMPIENAAVRWPERLSPYIPAATIHIPQQKFDSPAQFEFAKRLKINPWHCIPEHRPLGNQSRARRRMYFELSKFRQEMNTVSHLEPTGDEVFDQSGPDG</sequence>
<proteinExistence type="predicted"/>
<dbReference type="SUPFAM" id="SSF56634">
    <property type="entry name" value="Heme-dependent catalase-like"/>
    <property type="match status" value="1"/>
</dbReference>
<keyword evidence="2" id="KW-1185">Reference proteome</keyword>